<proteinExistence type="predicted"/>
<dbReference type="KEGG" id="knv:Pan216_20680"/>
<feature type="domain" description="TNase-like" evidence="5">
    <location>
        <begin position="27"/>
        <end position="148"/>
    </location>
</feature>
<organism evidence="6 7">
    <name type="scientific">Kolteria novifilia</name>
    <dbReference type="NCBI Taxonomy" id="2527975"/>
    <lineage>
        <taxon>Bacteria</taxon>
        <taxon>Pseudomonadati</taxon>
        <taxon>Planctomycetota</taxon>
        <taxon>Planctomycetia</taxon>
        <taxon>Kolteriales</taxon>
        <taxon>Kolteriaceae</taxon>
        <taxon>Kolteria</taxon>
    </lineage>
</organism>
<dbReference type="GO" id="GO:1990599">
    <property type="term" value="F:3' overhang single-stranded DNA endodeoxyribonuclease activity"/>
    <property type="evidence" value="ECO:0007669"/>
    <property type="project" value="UniProtKB-EC"/>
</dbReference>
<evidence type="ECO:0000256" key="2">
    <source>
        <dbReference type="ARBA" id="ARBA00022759"/>
    </source>
</evidence>
<dbReference type="RefSeq" id="WP_419193470.1">
    <property type="nucleotide sequence ID" value="NZ_CP036279.1"/>
</dbReference>
<dbReference type="InterPro" id="IPR016071">
    <property type="entry name" value="Staphylococal_nuclease_OB-fold"/>
</dbReference>
<dbReference type="InterPro" id="IPR002071">
    <property type="entry name" value="Thermonucl_AS"/>
</dbReference>
<dbReference type="PROSITE" id="PS01123">
    <property type="entry name" value="TNASE_1"/>
    <property type="match status" value="1"/>
</dbReference>
<keyword evidence="4" id="KW-0732">Signal</keyword>
<dbReference type="PROSITE" id="PS50830">
    <property type="entry name" value="TNASE_3"/>
    <property type="match status" value="1"/>
</dbReference>
<evidence type="ECO:0000256" key="3">
    <source>
        <dbReference type="ARBA" id="ARBA00022801"/>
    </source>
</evidence>
<sequence length="162" mass="17971" precursor="true">MAPRIALTALALVLISSSAWAGERPAVAFTGRAVKVVDGDTVDVLRDGKAVRVRLASIDCPERGQPFGKVATDYVLDRCGGKNVAVVVTDTDRYGRLVGFVIVDGRSVNHELVTQGLAWWYRKYAEGDEVLERLEAEARESHRGLWADEIPIPPWDWRRGKR</sequence>
<dbReference type="GO" id="GO:0003676">
    <property type="term" value="F:nucleic acid binding"/>
    <property type="evidence" value="ECO:0007669"/>
    <property type="project" value="InterPro"/>
</dbReference>
<accession>A0A518B2P5</accession>
<reference evidence="6 7" key="1">
    <citation type="submission" date="2019-02" db="EMBL/GenBank/DDBJ databases">
        <title>Deep-cultivation of Planctomycetes and their phenomic and genomic characterization uncovers novel biology.</title>
        <authorList>
            <person name="Wiegand S."/>
            <person name="Jogler M."/>
            <person name="Boedeker C."/>
            <person name="Pinto D."/>
            <person name="Vollmers J."/>
            <person name="Rivas-Marin E."/>
            <person name="Kohn T."/>
            <person name="Peeters S.H."/>
            <person name="Heuer A."/>
            <person name="Rast P."/>
            <person name="Oberbeckmann S."/>
            <person name="Bunk B."/>
            <person name="Jeske O."/>
            <person name="Meyerdierks A."/>
            <person name="Storesund J.E."/>
            <person name="Kallscheuer N."/>
            <person name="Luecker S."/>
            <person name="Lage O.M."/>
            <person name="Pohl T."/>
            <person name="Merkel B.J."/>
            <person name="Hornburger P."/>
            <person name="Mueller R.-W."/>
            <person name="Bruemmer F."/>
            <person name="Labrenz M."/>
            <person name="Spormann A.M."/>
            <person name="Op den Camp H."/>
            <person name="Overmann J."/>
            <person name="Amann R."/>
            <person name="Jetten M.S.M."/>
            <person name="Mascher T."/>
            <person name="Medema M.H."/>
            <person name="Devos D.P."/>
            <person name="Kaster A.-K."/>
            <person name="Ovreas L."/>
            <person name="Rohde M."/>
            <person name="Galperin M.Y."/>
            <person name="Jogler C."/>
        </authorList>
    </citation>
    <scope>NUCLEOTIDE SEQUENCE [LARGE SCALE GENOMIC DNA]</scope>
    <source>
        <strain evidence="6 7">Pan216</strain>
    </source>
</reference>
<evidence type="ECO:0000256" key="4">
    <source>
        <dbReference type="SAM" id="SignalP"/>
    </source>
</evidence>
<keyword evidence="7" id="KW-1185">Reference proteome</keyword>
<name>A0A518B2P5_9BACT</name>
<dbReference type="Pfam" id="PF00565">
    <property type="entry name" value="SNase"/>
    <property type="match status" value="1"/>
</dbReference>
<dbReference type="Gene3D" id="2.40.50.90">
    <property type="match status" value="1"/>
</dbReference>
<keyword evidence="3 6" id="KW-0378">Hydrolase</keyword>
<dbReference type="EMBL" id="CP036279">
    <property type="protein sequence ID" value="QDU61214.1"/>
    <property type="molecule type" value="Genomic_DNA"/>
</dbReference>
<dbReference type="PANTHER" id="PTHR12302:SF3">
    <property type="entry name" value="SERINE_THREONINE-PROTEIN KINASE 31"/>
    <property type="match status" value="1"/>
</dbReference>
<evidence type="ECO:0000256" key="1">
    <source>
        <dbReference type="ARBA" id="ARBA00022722"/>
    </source>
</evidence>
<dbReference type="SUPFAM" id="SSF50199">
    <property type="entry name" value="Staphylococcal nuclease"/>
    <property type="match status" value="1"/>
</dbReference>
<protein>
    <submittedName>
        <fullName evidence="6">Thermonuclease</fullName>
        <ecNumber evidence="6">3.1.31.1</ecNumber>
    </submittedName>
</protein>
<keyword evidence="2" id="KW-0255">Endonuclease</keyword>
<dbReference type="EC" id="3.1.31.1" evidence="6"/>
<feature type="signal peptide" evidence="4">
    <location>
        <begin position="1"/>
        <end position="21"/>
    </location>
</feature>
<dbReference type="InterPro" id="IPR035437">
    <property type="entry name" value="SNase_OB-fold_sf"/>
</dbReference>
<gene>
    <name evidence="6" type="primary">nucH</name>
    <name evidence="6" type="ORF">Pan216_20680</name>
</gene>
<evidence type="ECO:0000313" key="7">
    <source>
        <dbReference type="Proteomes" id="UP000317093"/>
    </source>
</evidence>
<evidence type="ECO:0000259" key="5">
    <source>
        <dbReference type="PROSITE" id="PS50830"/>
    </source>
</evidence>
<evidence type="ECO:0000313" key="6">
    <source>
        <dbReference type="EMBL" id="QDU61214.1"/>
    </source>
</evidence>
<dbReference type="AlphaFoldDB" id="A0A518B2P5"/>
<feature type="chain" id="PRO_5021777830" evidence="4">
    <location>
        <begin position="22"/>
        <end position="162"/>
    </location>
</feature>
<dbReference type="SMART" id="SM00318">
    <property type="entry name" value="SNc"/>
    <property type="match status" value="1"/>
</dbReference>
<keyword evidence="1" id="KW-0540">Nuclease</keyword>
<dbReference type="Proteomes" id="UP000317093">
    <property type="component" value="Chromosome"/>
</dbReference>
<dbReference type="PANTHER" id="PTHR12302">
    <property type="entry name" value="EBNA2 BINDING PROTEIN P100"/>
    <property type="match status" value="1"/>
</dbReference>